<feature type="transmembrane region" description="Helical" evidence="1">
    <location>
        <begin position="122"/>
        <end position="140"/>
    </location>
</feature>
<keyword evidence="3" id="KW-1185">Reference proteome</keyword>
<keyword evidence="1" id="KW-0472">Membrane</keyword>
<accession>A0AAJ1TJP1</accession>
<dbReference type="EMBL" id="JAUSUV010000007">
    <property type="protein sequence ID" value="MDQ0417752.1"/>
    <property type="molecule type" value="Genomic_DNA"/>
</dbReference>
<evidence type="ECO:0000313" key="2">
    <source>
        <dbReference type="EMBL" id="MDQ0417752.1"/>
    </source>
</evidence>
<protein>
    <submittedName>
        <fullName evidence="2">Membrane protein</fullName>
    </submittedName>
</protein>
<dbReference type="AlphaFoldDB" id="A0AAJ1TJP1"/>
<keyword evidence="1" id="KW-0812">Transmembrane</keyword>
<evidence type="ECO:0000313" key="3">
    <source>
        <dbReference type="Proteomes" id="UP001238450"/>
    </source>
</evidence>
<dbReference type="PANTHER" id="PTHR38434:SF1">
    <property type="entry name" value="BLL2549 PROTEIN"/>
    <property type="match status" value="1"/>
</dbReference>
<feature type="transmembrane region" description="Helical" evidence="1">
    <location>
        <begin position="87"/>
        <end position="110"/>
    </location>
</feature>
<keyword evidence="1" id="KW-1133">Transmembrane helix</keyword>
<sequence>MVPSIEQFVPVFNLRLISFFLLSTALFLQILWRDRWIAWLPKQSSFFLYGFIFTIVLALFELVTVGVSNTFSHLITLVPKGEAERLIQLANMSRLAISIAWLLFACLLLWMGVRQKVQKLRLTAFGLMALAILKIFLFDLSFLNSLYRTLSLIVLGIILLSVSYLYQKKKHWFISNEIK</sequence>
<dbReference type="Pfam" id="PF10101">
    <property type="entry name" value="DUF2339"/>
    <property type="match status" value="1"/>
</dbReference>
<reference evidence="2 3" key="1">
    <citation type="submission" date="2023-07" db="EMBL/GenBank/DDBJ databases">
        <title>Genomic Encyclopedia of Type Strains, Phase IV (KMG-IV): sequencing the most valuable type-strain genomes for metagenomic binning, comparative biology and taxonomic classification.</title>
        <authorList>
            <person name="Goeker M."/>
        </authorList>
    </citation>
    <scope>NUCLEOTIDE SEQUENCE [LARGE SCALE GENOMIC DNA]</scope>
    <source>
        <strain evidence="2 3">DSM 46876</strain>
    </source>
</reference>
<dbReference type="Proteomes" id="UP001238450">
    <property type="component" value="Unassembled WGS sequence"/>
</dbReference>
<feature type="transmembrane region" description="Helical" evidence="1">
    <location>
        <begin position="146"/>
        <end position="166"/>
    </location>
</feature>
<organism evidence="2 3">
    <name type="scientific">Croceifilum oryzae</name>
    <dbReference type="NCBI Taxonomy" id="1553429"/>
    <lineage>
        <taxon>Bacteria</taxon>
        <taxon>Bacillati</taxon>
        <taxon>Bacillota</taxon>
        <taxon>Bacilli</taxon>
        <taxon>Bacillales</taxon>
        <taxon>Thermoactinomycetaceae</taxon>
        <taxon>Croceifilum</taxon>
    </lineage>
</organism>
<gene>
    <name evidence="2" type="ORF">J2Z48_001925</name>
</gene>
<dbReference type="InterPro" id="IPR019286">
    <property type="entry name" value="DUF2339_TM"/>
</dbReference>
<proteinExistence type="predicted"/>
<comment type="caution">
    <text evidence="2">The sequence shown here is derived from an EMBL/GenBank/DDBJ whole genome shotgun (WGS) entry which is preliminary data.</text>
</comment>
<dbReference type="RefSeq" id="WP_307252945.1">
    <property type="nucleotide sequence ID" value="NZ_JAUSUV010000007.1"/>
</dbReference>
<feature type="transmembrane region" description="Helical" evidence="1">
    <location>
        <begin position="12"/>
        <end position="32"/>
    </location>
</feature>
<feature type="transmembrane region" description="Helical" evidence="1">
    <location>
        <begin position="44"/>
        <end position="67"/>
    </location>
</feature>
<evidence type="ECO:0000256" key="1">
    <source>
        <dbReference type="SAM" id="Phobius"/>
    </source>
</evidence>
<name>A0AAJ1TJP1_9BACL</name>
<dbReference type="PANTHER" id="PTHR38434">
    <property type="entry name" value="BLL2549 PROTEIN"/>
    <property type="match status" value="1"/>
</dbReference>